<evidence type="ECO:0000256" key="3">
    <source>
        <dbReference type="ARBA" id="ARBA00022989"/>
    </source>
</evidence>
<feature type="region of interest" description="Disordered" evidence="5">
    <location>
        <begin position="441"/>
        <end position="507"/>
    </location>
</feature>
<reference evidence="8" key="1">
    <citation type="submission" date="2022-12" db="EMBL/GenBank/DDBJ databases">
        <title>Isolation and characterisation of novel Methanocorpusculum spp. from native Australian herbivores indicates the genus is ancestrally host-associated.</title>
        <authorList>
            <person name="Volmer J.G."/>
            <person name="Soo R.M."/>
            <person name="Evans P.N."/>
            <person name="Hoedt E.C."/>
            <person name="Astorga Alsina A.L."/>
            <person name="Woodcroft B.J."/>
            <person name="Tyson G.W."/>
            <person name="Hugenholtz P."/>
            <person name="Morrison M."/>
        </authorList>
    </citation>
    <scope>NUCLEOTIDE SEQUENCE</scope>
    <source>
        <strain evidence="8">CW153</strain>
    </source>
</reference>
<keyword evidence="3 6" id="KW-1133">Transmembrane helix</keyword>
<accession>A0ABT4IMY6</accession>
<proteinExistence type="predicted"/>
<feature type="transmembrane region" description="Helical" evidence="6">
    <location>
        <begin position="630"/>
        <end position="653"/>
    </location>
</feature>
<evidence type="ECO:0000259" key="7">
    <source>
        <dbReference type="Pfam" id="PF04893"/>
    </source>
</evidence>
<organism evidence="8 9">
    <name type="scientific">Methanocorpusculum vombati</name>
    <dbReference type="NCBI Taxonomy" id="3002864"/>
    <lineage>
        <taxon>Archaea</taxon>
        <taxon>Methanobacteriati</taxon>
        <taxon>Methanobacteriota</taxon>
        <taxon>Stenosarchaea group</taxon>
        <taxon>Methanomicrobia</taxon>
        <taxon>Methanomicrobiales</taxon>
        <taxon>Methanocorpusculaceae</taxon>
        <taxon>Methanocorpusculum</taxon>
    </lineage>
</organism>
<feature type="transmembrane region" description="Helical" evidence="6">
    <location>
        <begin position="578"/>
        <end position="602"/>
    </location>
</feature>
<name>A0ABT4IMY6_9EURY</name>
<evidence type="ECO:0000313" key="9">
    <source>
        <dbReference type="Proteomes" id="UP001141336"/>
    </source>
</evidence>
<dbReference type="RefSeq" id="WP_268922941.1">
    <property type="nucleotide sequence ID" value="NZ_JAPTGC010000006.1"/>
</dbReference>
<evidence type="ECO:0000313" key="8">
    <source>
        <dbReference type="EMBL" id="MCZ0862684.1"/>
    </source>
</evidence>
<dbReference type="EMBL" id="JAPTGC010000006">
    <property type="protein sequence ID" value="MCZ0862684.1"/>
    <property type="molecule type" value="Genomic_DNA"/>
</dbReference>
<comment type="subcellular location">
    <subcellularLocation>
        <location evidence="1">Membrane</location>
        <topology evidence="1">Multi-pass membrane protein</topology>
    </subcellularLocation>
</comment>
<dbReference type="InterPro" id="IPR006977">
    <property type="entry name" value="Yip1_dom"/>
</dbReference>
<keyword evidence="4 6" id="KW-0472">Membrane</keyword>
<evidence type="ECO:0000256" key="4">
    <source>
        <dbReference type="ARBA" id="ARBA00023136"/>
    </source>
</evidence>
<feature type="domain" description="Yip1" evidence="7">
    <location>
        <begin position="514"/>
        <end position="684"/>
    </location>
</feature>
<evidence type="ECO:0000256" key="5">
    <source>
        <dbReference type="SAM" id="MobiDB-lite"/>
    </source>
</evidence>
<evidence type="ECO:0000256" key="2">
    <source>
        <dbReference type="ARBA" id="ARBA00022692"/>
    </source>
</evidence>
<sequence length="688" mass="73471">MSPVEMHEGEVRYYSSPVMVKTQQYTGTLTSERLIIEGGTAPREFKITNIVGADPITLPSNEPGLKIVLSTPNGHKEMVWSFPVGGIFKAGEQQAWADQIRKVIGDKPFAVPASQPAPVRAAPAAASSPQSPVYSPGEMEILKTAGVRIKRTYYTLYLTNLRLILQNASGQIGREFAIAELMDASRMESESGEPSVALTIGSQTGVKQMILTFPSPGSREAWMVQLSAKLPAHVMPQVPPMMPPSAAPPMGGGMGYGAPQAAQAPQMLTLQPGEKTYMSSPGVRVKRSSFTAYLTNTRFVLMGNTNGMLAIAGEFAVNTLKKAVRIAGELGEPGIGLTIASREGEKEMHLIFPSMDLREMWIAKFEEIIPPEQPDMFGGAAAAAQYSVTTVSPPARGNAPVKYCTVCGARNHPDDHFCAMCGKPLGETGAAGAAAAAGAMSEPSVPDMFGGGGSDAPRQRKGKAKREKRSRRDADEYDEPRERRTKERRERPPKRERAPKQPKAKKPYEGSIAGFLTRPADAFAYYGREGPRDAVGLFLIAGVVWAVISVVMLAFVLPKILPITTADFPILGALQSNMMAMVMLILVLLILWIVFILIQGVLSGVFAKVFGEDAEIGETMAVVMRSTLPYAAVGWIPGFGILIAAVWSLVATIKGFGAALDMRGGAAAGCGILGLVVVAIILVVLGIV</sequence>
<keyword evidence="9" id="KW-1185">Reference proteome</keyword>
<comment type="caution">
    <text evidence="8">The sequence shown here is derived from an EMBL/GenBank/DDBJ whole genome shotgun (WGS) entry which is preliminary data.</text>
</comment>
<evidence type="ECO:0000256" key="6">
    <source>
        <dbReference type="SAM" id="Phobius"/>
    </source>
</evidence>
<dbReference type="Pfam" id="PF04893">
    <property type="entry name" value="Yip1"/>
    <property type="match status" value="1"/>
</dbReference>
<feature type="transmembrane region" description="Helical" evidence="6">
    <location>
        <begin position="665"/>
        <end position="687"/>
    </location>
</feature>
<gene>
    <name evidence="8" type="ORF">O0S09_05365</name>
</gene>
<evidence type="ECO:0000256" key="1">
    <source>
        <dbReference type="ARBA" id="ARBA00004141"/>
    </source>
</evidence>
<dbReference type="Proteomes" id="UP001141336">
    <property type="component" value="Unassembled WGS sequence"/>
</dbReference>
<protein>
    <submittedName>
        <fullName evidence="8">YIP1 family protein</fullName>
    </submittedName>
</protein>
<feature type="compositionally biased region" description="Basic residues" evidence="5">
    <location>
        <begin position="459"/>
        <end position="469"/>
    </location>
</feature>
<feature type="transmembrane region" description="Helical" evidence="6">
    <location>
        <begin position="535"/>
        <end position="557"/>
    </location>
</feature>
<keyword evidence="2 6" id="KW-0812">Transmembrane</keyword>
<feature type="compositionally biased region" description="Basic and acidic residues" evidence="5">
    <location>
        <begin position="470"/>
        <end position="499"/>
    </location>
</feature>